<keyword evidence="4" id="KW-1185">Reference proteome</keyword>
<feature type="transmembrane region" description="Helical" evidence="2">
    <location>
        <begin position="45"/>
        <end position="64"/>
    </location>
</feature>
<keyword evidence="2" id="KW-0472">Membrane</keyword>
<name>U5BW39_9BACT</name>
<organism evidence="3 4">
    <name type="scientific">Rhodonellum psychrophilum GCM71 = DSM 17998</name>
    <dbReference type="NCBI Taxonomy" id="1123057"/>
    <lineage>
        <taxon>Bacteria</taxon>
        <taxon>Pseudomonadati</taxon>
        <taxon>Bacteroidota</taxon>
        <taxon>Cytophagia</taxon>
        <taxon>Cytophagales</taxon>
        <taxon>Cytophagaceae</taxon>
        <taxon>Rhodonellum</taxon>
    </lineage>
</organism>
<feature type="compositionally biased region" description="Basic and acidic residues" evidence="1">
    <location>
        <begin position="9"/>
        <end position="20"/>
    </location>
</feature>
<feature type="transmembrane region" description="Helical" evidence="2">
    <location>
        <begin position="84"/>
        <end position="107"/>
    </location>
</feature>
<evidence type="ECO:0000256" key="2">
    <source>
        <dbReference type="SAM" id="Phobius"/>
    </source>
</evidence>
<evidence type="ECO:0000313" key="3">
    <source>
        <dbReference type="EMBL" id="ERM80157.1"/>
    </source>
</evidence>
<protein>
    <submittedName>
        <fullName evidence="3">Uncharacterized protein</fullName>
    </submittedName>
</protein>
<accession>U5BW39</accession>
<gene>
    <name evidence="3" type="ORF">P872_14385</name>
</gene>
<proteinExistence type="predicted"/>
<evidence type="ECO:0000256" key="1">
    <source>
        <dbReference type="SAM" id="MobiDB-lite"/>
    </source>
</evidence>
<reference evidence="3 4" key="1">
    <citation type="journal article" date="2013" name="Genome Announc.">
        <title>Draft Genome Sequence of the Psychrophilic and Alkaliphilic Rhodonellum psychrophilum Strain GCM71T.</title>
        <authorList>
            <person name="Hauptmann A.L."/>
            <person name="Glaring M.A."/>
            <person name="Hallin P.F."/>
            <person name="Prieme A."/>
            <person name="Stougaard P."/>
        </authorList>
    </citation>
    <scope>NUCLEOTIDE SEQUENCE [LARGE SCALE GENOMIC DNA]</scope>
    <source>
        <strain evidence="3 4">GCM71</strain>
    </source>
</reference>
<dbReference type="Proteomes" id="UP000016843">
    <property type="component" value="Unassembled WGS sequence"/>
</dbReference>
<keyword evidence="2" id="KW-1133">Transmembrane helix</keyword>
<keyword evidence="2" id="KW-0812">Transmembrane</keyword>
<evidence type="ECO:0000313" key="4">
    <source>
        <dbReference type="Proteomes" id="UP000016843"/>
    </source>
</evidence>
<dbReference type="EMBL" id="AWXR01000151">
    <property type="protein sequence ID" value="ERM80157.1"/>
    <property type="molecule type" value="Genomic_DNA"/>
</dbReference>
<sequence length="128" mass="14782">MMNQFSTSADKKQKVQKEKSNASSPRYFYQFAFPSFNRNILKKTGILISQLGFLIIMLKVFNLMAVHSTSQLNQEHRVVENEYLYSNIFNIGFFILLIGAIVYLLGVQKVNFPLLNKEKGFMVKNSMT</sequence>
<comment type="caution">
    <text evidence="3">The sequence shown here is derived from an EMBL/GenBank/DDBJ whole genome shotgun (WGS) entry which is preliminary data.</text>
</comment>
<dbReference type="RefSeq" id="WP_019597048.1">
    <property type="nucleotide sequence ID" value="NZ_AWXR01000151.1"/>
</dbReference>
<dbReference type="AlphaFoldDB" id="U5BW39"/>
<feature type="region of interest" description="Disordered" evidence="1">
    <location>
        <begin position="1"/>
        <end position="21"/>
    </location>
</feature>